<gene>
    <name evidence="2" type="ORF">GCM10023144_29930</name>
</gene>
<evidence type="ECO:0000313" key="3">
    <source>
        <dbReference type="Proteomes" id="UP001501671"/>
    </source>
</evidence>
<dbReference type="PRINTS" id="PR00111">
    <property type="entry name" value="ABHYDROLASE"/>
</dbReference>
<dbReference type="SUPFAM" id="SSF53474">
    <property type="entry name" value="alpha/beta-Hydrolases"/>
    <property type="match status" value="1"/>
</dbReference>
<dbReference type="Proteomes" id="UP001501671">
    <property type="component" value="Unassembled WGS sequence"/>
</dbReference>
<dbReference type="Gene3D" id="3.40.50.1820">
    <property type="entry name" value="alpha/beta hydrolase"/>
    <property type="match status" value="1"/>
</dbReference>
<sequence>MPDAGMPADPPPGLAAGGFQSKASMTMTEENPPLRTIASAGVSFSYMAGGSGVPLVLLHGVGSGARSWRAQLAGLGSAFSVAAWDAPGYGESTPVEPDQPTAGDYAARLELFAGLLGFERFHLVGHSLGAIMAARFACAYPARVLSLTLVSPSSGHARLAPEERELLRDRRLNDLRDLGPAGMARARGPRLVSEQAPEAVKAQVIETMARVRPEGYTKAVRMLSVSDTAGDVARLAAGLPVQFIIGGQDVVTPPRDTLAVAAQRPDAKVHVLERCGHALYLEEPDRFNGLLADFAAAAEAAK</sequence>
<proteinExistence type="predicted"/>
<dbReference type="PANTHER" id="PTHR43798:SF33">
    <property type="entry name" value="HYDROLASE, PUTATIVE (AFU_ORTHOLOGUE AFUA_2G14860)-RELATED"/>
    <property type="match status" value="1"/>
</dbReference>
<dbReference type="GO" id="GO:0016787">
    <property type="term" value="F:hydrolase activity"/>
    <property type="evidence" value="ECO:0007669"/>
    <property type="project" value="UniProtKB-KW"/>
</dbReference>
<name>A0ABP8H9L5_9BURK</name>
<protein>
    <submittedName>
        <fullName evidence="2">Alpha/beta fold hydrolase</fullName>
    </submittedName>
</protein>
<keyword evidence="3" id="KW-1185">Reference proteome</keyword>
<dbReference type="InterPro" id="IPR000073">
    <property type="entry name" value="AB_hydrolase_1"/>
</dbReference>
<accession>A0ABP8H9L5</accession>
<keyword evidence="2" id="KW-0378">Hydrolase</keyword>
<evidence type="ECO:0000259" key="1">
    <source>
        <dbReference type="Pfam" id="PF00561"/>
    </source>
</evidence>
<dbReference type="InterPro" id="IPR050266">
    <property type="entry name" value="AB_hydrolase_sf"/>
</dbReference>
<dbReference type="PANTHER" id="PTHR43798">
    <property type="entry name" value="MONOACYLGLYCEROL LIPASE"/>
    <property type="match status" value="1"/>
</dbReference>
<dbReference type="InterPro" id="IPR029058">
    <property type="entry name" value="AB_hydrolase_fold"/>
</dbReference>
<dbReference type="EMBL" id="BAABFO010000014">
    <property type="protein sequence ID" value="GAA4336000.1"/>
    <property type="molecule type" value="Genomic_DNA"/>
</dbReference>
<comment type="caution">
    <text evidence="2">The sequence shown here is derived from an EMBL/GenBank/DDBJ whole genome shotgun (WGS) entry which is preliminary data.</text>
</comment>
<feature type="domain" description="AB hydrolase-1" evidence="1">
    <location>
        <begin position="54"/>
        <end position="284"/>
    </location>
</feature>
<evidence type="ECO:0000313" key="2">
    <source>
        <dbReference type="EMBL" id="GAA4336000.1"/>
    </source>
</evidence>
<organism evidence="2 3">
    <name type="scientific">Pigmentiphaga soli</name>
    <dbReference type="NCBI Taxonomy" id="1007095"/>
    <lineage>
        <taxon>Bacteria</taxon>
        <taxon>Pseudomonadati</taxon>
        <taxon>Pseudomonadota</taxon>
        <taxon>Betaproteobacteria</taxon>
        <taxon>Burkholderiales</taxon>
        <taxon>Alcaligenaceae</taxon>
        <taxon>Pigmentiphaga</taxon>
    </lineage>
</organism>
<reference evidence="3" key="1">
    <citation type="journal article" date="2019" name="Int. J. Syst. Evol. Microbiol.">
        <title>The Global Catalogue of Microorganisms (GCM) 10K type strain sequencing project: providing services to taxonomists for standard genome sequencing and annotation.</title>
        <authorList>
            <consortium name="The Broad Institute Genomics Platform"/>
            <consortium name="The Broad Institute Genome Sequencing Center for Infectious Disease"/>
            <person name="Wu L."/>
            <person name="Ma J."/>
        </authorList>
    </citation>
    <scope>NUCLEOTIDE SEQUENCE [LARGE SCALE GENOMIC DNA]</scope>
    <source>
        <strain evidence="3">JCM 17666</strain>
    </source>
</reference>
<dbReference type="Pfam" id="PF00561">
    <property type="entry name" value="Abhydrolase_1"/>
    <property type="match status" value="1"/>
</dbReference>